<dbReference type="PANTHER" id="PTHR42678:SF34">
    <property type="entry name" value="OS04G0183300 PROTEIN"/>
    <property type="match status" value="1"/>
</dbReference>
<dbReference type="Proteomes" id="UP001321760">
    <property type="component" value="Unassembled WGS sequence"/>
</dbReference>
<protein>
    <submittedName>
        <fullName evidence="2">Amidase</fullName>
    </submittedName>
</protein>
<dbReference type="InterPro" id="IPR036928">
    <property type="entry name" value="AS_sf"/>
</dbReference>
<accession>A0AAV9H6Y4</accession>
<dbReference type="SUPFAM" id="SSF75304">
    <property type="entry name" value="Amidase signature (AS) enzymes"/>
    <property type="match status" value="1"/>
</dbReference>
<feature type="domain" description="Amidase" evidence="1">
    <location>
        <begin position="27"/>
        <end position="125"/>
    </location>
</feature>
<dbReference type="Gene3D" id="3.90.1300.10">
    <property type="entry name" value="Amidase signature (AS) domain"/>
    <property type="match status" value="1"/>
</dbReference>
<gene>
    <name evidence="2" type="ORF">QBC34DRAFT_389287</name>
</gene>
<dbReference type="InterPro" id="IPR023631">
    <property type="entry name" value="Amidase_dom"/>
</dbReference>
<dbReference type="EMBL" id="MU865913">
    <property type="protein sequence ID" value="KAK4456218.1"/>
    <property type="molecule type" value="Genomic_DNA"/>
</dbReference>
<reference evidence="2" key="1">
    <citation type="journal article" date="2023" name="Mol. Phylogenet. Evol.">
        <title>Genome-scale phylogeny and comparative genomics of the fungal order Sordariales.</title>
        <authorList>
            <person name="Hensen N."/>
            <person name="Bonometti L."/>
            <person name="Westerberg I."/>
            <person name="Brannstrom I.O."/>
            <person name="Guillou S."/>
            <person name="Cros-Aarteil S."/>
            <person name="Calhoun S."/>
            <person name="Haridas S."/>
            <person name="Kuo A."/>
            <person name="Mondo S."/>
            <person name="Pangilinan J."/>
            <person name="Riley R."/>
            <person name="LaButti K."/>
            <person name="Andreopoulos B."/>
            <person name="Lipzen A."/>
            <person name="Chen C."/>
            <person name="Yan M."/>
            <person name="Daum C."/>
            <person name="Ng V."/>
            <person name="Clum A."/>
            <person name="Steindorff A."/>
            <person name="Ohm R.A."/>
            <person name="Martin F."/>
            <person name="Silar P."/>
            <person name="Natvig D.O."/>
            <person name="Lalanne C."/>
            <person name="Gautier V."/>
            <person name="Ament-Velasquez S.L."/>
            <person name="Kruys A."/>
            <person name="Hutchinson M.I."/>
            <person name="Powell A.J."/>
            <person name="Barry K."/>
            <person name="Miller A.N."/>
            <person name="Grigoriev I.V."/>
            <person name="Debuchy R."/>
            <person name="Gladieux P."/>
            <person name="Hiltunen Thoren M."/>
            <person name="Johannesson H."/>
        </authorList>
    </citation>
    <scope>NUCLEOTIDE SEQUENCE</scope>
    <source>
        <strain evidence="2">PSN243</strain>
    </source>
</reference>
<proteinExistence type="predicted"/>
<dbReference type="AlphaFoldDB" id="A0AAV9H6Y4"/>
<reference evidence="2" key="2">
    <citation type="submission" date="2023-05" db="EMBL/GenBank/DDBJ databases">
        <authorList>
            <consortium name="Lawrence Berkeley National Laboratory"/>
            <person name="Steindorff A."/>
            <person name="Hensen N."/>
            <person name="Bonometti L."/>
            <person name="Westerberg I."/>
            <person name="Brannstrom I.O."/>
            <person name="Guillou S."/>
            <person name="Cros-Aarteil S."/>
            <person name="Calhoun S."/>
            <person name="Haridas S."/>
            <person name="Kuo A."/>
            <person name="Mondo S."/>
            <person name="Pangilinan J."/>
            <person name="Riley R."/>
            <person name="Labutti K."/>
            <person name="Andreopoulos B."/>
            <person name="Lipzen A."/>
            <person name="Chen C."/>
            <person name="Yanf M."/>
            <person name="Daum C."/>
            <person name="Ng V."/>
            <person name="Clum A."/>
            <person name="Ohm R."/>
            <person name="Martin F."/>
            <person name="Silar P."/>
            <person name="Natvig D."/>
            <person name="Lalanne C."/>
            <person name="Gautier V."/>
            <person name="Ament-Velasquez S.L."/>
            <person name="Kruys A."/>
            <person name="Hutchinson M.I."/>
            <person name="Powell A.J."/>
            <person name="Barry K."/>
            <person name="Miller A.N."/>
            <person name="Grigoriev I.V."/>
            <person name="Debuchy R."/>
            <person name="Gladieux P."/>
            <person name="Thoren M.H."/>
            <person name="Johannesson H."/>
        </authorList>
    </citation>
    <scope>NUCLEOTIDE SEQUENCE</scope>
    <source>
        <strain evidence="2">PSN243</strain>
    </source>
</reference>
<keyword evidence="3" id="KW-1185">Reference proteome</keyword>
<name>A0AAV9H6Y4_9PEZI</name>
<dbReference type="Pfam" id="PF01425">
    <property type="entry name" value="Amidase"/>
    <property type="match status" value="1"/>
</dbReference>
<sequence>MVAFDVLTADAKQLADLLDKGSLKSVDLVDRYLDQIEKHDGYLHAVISKPSRQALHAIARGLDEERKAGKLSSGLHGIPIVIKNNIDTLPSLGMSTTAGSLALWDAKPCANAPVAQKLVDAGLII</sequence>
<evidence type="ECO:0000259" key="1">
    <source>
        <dbReference type="Pfam" id="PF01425"/>
    </source>
</evidence>
<dbReference type="PANTHER" id="PTHR42678">
    <property type="entry name" value="AMIDASE"/>
    <property type="match status" value="1"/>
</dbReference>
<organism evidence="2 3">
    <name type="scientific">Podospora aff. communis PSN243</name>
    <dbReference type="NCBI Taxonomy" id="3040156"/>
    <lineage>
        <taxon>Eukaryota</taxon>
        <taxon>Fungi</taxon>
        <taxon>Dikarya</taxon>
        <taxon>Ascomycota</taxon>
        <taxon>Pezizomycotina</taxon>
        <taxon>Sordariomycetes</taxon>
        <taxon>Sordariomycetidae</taxon>
        <taxon>Sordariales</taxon>
        <taxon>Podosporaceae</taxon>
        <taxon>Podospora</taxon>
    </lineage>
</organism>
<comment type="caution">
    <text evidence="2">The sequence shown here is derived from an EMBL/GenBank/DDBJ whole genome shotgun (WGS) entry which is preliminary data.</text>
</comment>
<evidence type="ECO:0000313" key="3">
    <source>
        <dbReference type="Proteomes" id="UP001321760"/>
    </source>
</evidence>
<evidence type="ECO:0000313" key="2">
    <source>
        <dbReference type="EMBL" id="KAK4456218.1"/>
    </source>
</evidence>